<reference evidence="4" key="2">
    <citation type="submission" date="2020-04" db="EMBL/GenBank/DDBJ databases">
        <authorList>
            <consortium name="NCBI Genome Project"/>
        </authorList>
    </citation>
    <scope>NUCLEOTIDE SEQUENCE</scope>
    <source>
        <strain evidence="4">CBS 304.34</strain>
    </source>
</reference>
<sequence length="111" mass="11898">MASCLATYGLPGWKYQVTKIAHVFVLPWTLCASAAVLGGSCLDKNLQATHSEPGEMFIYQRNHGLVDPQDSSCTEITCSTTGSDPRINAHCDNLGCGDCFRHPGGGIYCTD</sequence>
<proteinExistence type="predicted"/>
<accession>A0A6A6Z1F1</accession>
<evidence type="ECO:0000313" key="3">
    <source>
        <dbReference type="Proteomes" id="UP000504636"/>
    </source>
</evidence>
<keyword evidence="1" id="KW-1133">Transmembrane helix</keyword>
<dbReference type="GeneID" id="54453947"/>
<dbReference type="AlphaFoldDB" id="A0A6A6Z1F1"/>
<dbReference type="OrthoDB" id="10490423at2759"/>
<feature type="transmembrane region" description="Helical" evidence="1">
    <location>
        <begin position="20"/>
        <end position="42"/>
    </location>
</feature>
<evidence type="ECO:0000256" key="1">
    <source>
        <dbReference type="SAM" id="Phobius"/>
    </source>
</evidence>
<reference evidence="2 4" key="1">
    <citation type="journal article" date="2020" name="Stud. Mycol.">
        <title>101 Dothideomycetes genomes: a test case for predicting lifestyles and emergence of pathogens.</title>
        <authorList>
            <person name="Haridas S."/>
            <person name="Albert R."/>
            <person name="Binder M."/>
            <person name="Bloem J."/>
            <person name="Labutti K."/>
            <person name="Salamov A."/>
            <person name="Andreopoulos B."/>
            <person name="Baker S."/>
            <person name="Barry K."/>
            <person name="Bills G."/>
            <person name="Bluhm B."/>
            <person name="Cannon C."/>
            <person name="Castanera R."/>
            <person name="Culley D."/>
            <person name="Daum C."/>
            <person name="Ezra D."/>
            <person name="Gonzalez J."/>
            <person name="Henrissat B."/>
            <person name="Kuo A."/>
            <person name="Liang C."/>
            <person name="Lipzen A."/>
            <person name="Lutzoni F."/>
            <person name="Magnuson J."/>
            <person name="Mondo S."/>
            <person name="Nolan M."/>
            <person name="Ohm R."/>
            <person name="Pangilinan J."/>
            <person name="Park H.-J."/>
            <person name="Ramirez L."/>
            <person name="Alfaro M."/>
            <person name="Sun H."/>
            <person name="Tritt A."/>
            <person name="Yoshinaga Y."/>
            <person name="Zwiers L.-H."/>
            <person name="Turgeon B."/>
            <person name="Goodwin S."/>
            <person name="Spatafora J."/>
            <person name="Crous P."/>
            <person name="Grigoriev I."/>
        </authorList>
    </citation>
    <scope>NUCLEOTIDE SEQUENCE</scope>
    <source>
        <strain evidence="2 4">CBS 304.34</strain>
    </source>
</reference>
<protein>
    <submittedName>
        <fullName evidence="2 4">Uncharacterized protein</fullName>
    </submittedName>
</protein>
<dbReference type="RefSeq" id="XP_033581592.1">
    <property type="nucleotide sequence ID" value="XM_033713054.1"/>
</dbReference>
<reference evidence="4" key="3">
    <citation type="submission" date="2025-04" db="UniProtKB">
        <authorList>
            <consortium name="RefSeq"/>
        </authorList>
    </citation>
    <scope>IDENTIFICATION</scope>
    <source>
        <strain evidence="4">CBS 304.34</strain>
    </source>
</reference>
<evidence type="ECO:0000313" key="4">
    <source>
        <dbReference type="RefSeq" id="XP_033581592.1"/>
    </source>
</evidence>
<name>A0A6A6Z1F1_9PEZI</name>
<evidence type="ECO:0000313" key="2">
    <source>
        <dbReference type="EMBL" id="KAF2814628.1"/>
    </source>
</evidence>
<keyword evidence="3" id="KW-1185">Reference proteome</keyword>
<dbReference type="EMBL" id="MU003694">
    <property type="protein sequence ID" value="KAF2814628.1"/>
    <property type="molecule type" value="Genomic_DNA"/>
</dbReference>
<keyword evidence="1" id="KW-0812">Transmembrane</keyword>
<keyword evidence="1" id="KW-0472">Membrane</keyword>
<gene>
    <name evidence="2 4" type="ORF">BDZ99DRAFT_181141</name>
</gene>
<organism evidence="2">
    <name type="scientific">Mytilinidion resinicola</name>
    <dbReference type="NCBI Taxonomy" id="574789"/>
    <lineage>
        <taxon>Eukaryota</taxon>
        <taxon>Fungi</taxon>
        <taxon>Dikarya</taxon>
        <taxon>Ascomycota</taxon>
        <taxon>Pezizomycotina</taxon>
        <taxon>Dothideomycetes</taxon>
        <taxon>Pleosporomycetidae</taxon>
        <taxon>Mytilinidiales</taxon>
        <taxon>Mytilinidiaceae</taxon>
        <taxon>Mytilinidion</taxon>
    </lineage>
</organism>
<dbReference type="Proteomes" id="UP000504636">
    <property type="component" value="Unplaced"/>
</dbReference>